<gene>
    <name evidence="1" type="ordered locus">RHA1_ro05729</name>
</gene>
<evidence type="ECO:0000313" key="1">
    <source>
        <dbReference type="EMBL" id="ABG97507.1"/>
    </source>
</evidence>
<dbReference type="EMBL" id="CP000431">
    <property type="protein sequence ID" value="ABG97507.1"/>
    <property type="molecule type" value="Genomic_DNA"/>
</dbReference>
<proteinExistence type="predicted"/>
<protein>
    <submittedName>
        <fullName evidence="1">Uncharacterized protein</fullName>
    </submittedName>
</protein>
<dbReference type="AlphaFoldDB" id="Q0S4M9"/>
<organism evidence="1 2">
    <name type="scientific">Rhodococcus jostii (strain RHA1)</name>
    <dbReference type="NCBI Taxonomy" id="101510"/>
    <lineage>
        <taxon>Bacteria</taxon>
        <taxon>Bacillati</taxon>
        <taxon>Actinomycetota</taxon>
        <taxon>Actinomycetes</taxon>
        <taxon>Mycobacteriales</taxon>
        <taxon>Nocardiaceae</taxon>
        <taxon>Rhodococcus</taxon>
    </lineage>
</organism>
<accession>Q0S4M9</accession>
<dbReference type="KEGG" id="rha:RHA1_ro05729"/>
<reference evidence="2" key="1">
    <citation type="journal article" date="2006" name="Proc. Natl. Acad. Sci. U.S.A.">
        <title>The complete genome of Rhodococcus sp. RHA1 provides insights into a catabolic powerhouse.</title>
        <authorList>
            <person name="McLeod M.P."/>
            <person name="Warren R.L."/>
            <person name="Hsiao W.W.L."/>
            <person name="Araki N."/>
            <person name="Myhre M."/>
            <person name="Fernandes C."/>
            <person name="Miyazawa D."/>
            <person name="Wong W."/>
            <person name="Lillquist A.L."/>
            <person name="Wang D."/>
            <person name="Dosanjh M."/>
            <person name="Hara H."/>
            <person name="Petrescu A."/>
            <person name="Morin R.D."/>
            <person name="Yang G."/>
            <person name="Stott J.M."/>
            <person name="Schein J.E."/>
            <person name="Shin H."/>
            <person name="Smailus D."/>
            <person name="Siddiqui A.S."/>
            <person name="Marra M.A."/>
            <person name="Jones S.J.M."/>
            <person name="Holt R."/>
            <person name="Brinkman F.S.L."/>
            <person name="Miyauchi K."/>
            <person name="Fukuda M."/>
            <person name="Davies J.E."/>
            <person name="Mohn W.W."/>
            <person name="Eltis L.D."/>
        </authorList>
    </citation>
    <scope>NUCLEOTIDE SEQUENCE [LARGE SCALE GENOMIC DNA]</scope>
    <source>
        <strain evidence="2">RHA1</strain>
    </source>
</reference>
<dbReference type="HOGENOM" id="CLU_2083033_0_0_11"/>
<dbReference type="Proteomes" id="UP000008710">
    <property type="component" value="Chromosome"/>
</dbReference>
<evidence type="ECO:0000313" key="2">
    <source>
        <dbReference type="Proteomes" id="UP000008710"/>
    </source>
</evidence>
<name>Q0S4M9_RHOJR</name>
<sequence>MRGTRDSPYRPLRTLIRERTAATPERVAHYVSPVRKGQVEVDSTIPQPFPPHHGPLPDLDIHIRRVVDRFLPFSTTVDRPGDTIASRCISEPWRSPCPSRTTRSVAPFLARTSCRHG</sequence>